<feature type="compositionally biased region" description="Low complexity" evidence="1">
    <location>
        <begin position="115"/>
        <end position="128"/>
    </location>
</feature>
<evidence type="ECO:0000256" key="2">
    <source>
        <dbReference type="SAM" id="Phobius"/>
    </source>
</evidence>
<organism evidence="4 5">
    <name type="scientific">Vitrella brassicaformis (strain CCMP3155)</name>
    <dbReference type="NCBI Taxonomy" id="1169540"/>
    <lineage>
        <taxon>Eukaryota</taxon>
        <taxon>Sar</taxon>
        <taxon>Alveolata</taxon>
        <taxon>Colpodellida</taxon>
        <taxon>Vitrellaceae</taxon>
        <taxon>Vitrella</taxon>
    </lineage>
</organism>
<keyword evidence="2" id="KW-0812">Transmembrane</keyword>
<evidence type="ECO:0000313" key="4">
    <source>
        <dbReference type="EMBL" id="CEM15861.1"/>
    </source>
</evidence>
<keyword evidence="2" id="KW-0472">Membrane</keyword>
<keyword evidence="2" id="KW-1133">Transmembrane helix</keyword>
<dbReference type="CDD" id="cd06257">
    <property type="entry name" value="DnaJ"/>
    <property type="match status" value="1"/>
</dbReference>
<reference evidence="4 5" key="1">
    <citation type="submission" date="2014-11" db="EMBL/GenBank/DDBJ databases">
        <authorList>
            <person name="Zhu J."/>
            <person name="Qi W."/>
            <person name="Song R."/>
        </authorList>
    </citation>
    <scope>NUCLEOTIDE SEQUENCE [LARGE SCALE GENOMIC DNA]</scope>
</reference>
<dbReference type="SUPFAM" id="SSF46565">
    <property type="entry name" value="Chaperone J-domain"/>
    <property type="match status" value="1"/>
</dbReference>
<feature type="transmembrane region" description="Helical" evidence="2">
    <location>
        <begin position="166"/>
        <end position="184"/>
    </location>
</feature>
<evidence type="ECO:0000259" key="3">
    <source>
        <dbReference type="PROSITE" id="PS50076"/>
    </source>
</evidence>
<dbReference type="InterPro" id="IPR001623">
    <property type="entry name" value="DnaJ_domain"/>
</dbReference>
<dbReference type="VEuPathDB" id="CryptoDB:Vbra_15887"/>
<proteinExistence type="predicted"/>
<protein>
    <recommendedName>
        <fullName evidence="3">J domain-containing protein</fullName>
    </recommendedName>
</protein>
<feature type="region of interest" description="Disordered" evidence="1">
    <location>
        <begin position="109"/>
        <end position="138"/>
    </location>
</feature>
<gene>
    <name evidence="4" type="ORF">Vbra_15887</name>
</gene>
<dbReference type="InterPro" id="IPR036869">
    <property type="entry name" value="J_dom_sf"/>
</dbReference>
<dbReference type="Gene3D" id="1.10.287.110">
    <property type="entry name" value="DnaJ domain"/>
    <property type="match status" value="1"/>
</dbReference>
<name>A0A0G4FPZ3_VITBC</name>
<evidence type="ECO:0000256" key="1">
    <source>
        <dbReference type="SAM" id="MobiDB-lite"/>
    </source>
</evidence>
<dbReference type="PROSITE" id="PS50076">
    <property type="entry name" value="DNAJ_2"/>
    <property type="match status" value="1"/>
</dbReference>
<dbReference type="AlphaFoldDB" id="A0A0G4FPZ3"/>
<dbReference type="Pfam" id="PF00226">
    <property type="entry name" value="DnaJ"/>
    <property type="match status" value="1"/>
</dbReference>
<evidence type="ECO:0000313" key="5">
    <source>
        <dbReference type="Proteomes" id="UP000041254"/>
    </source>
</evidence>
<dbReference type="Proteomes" id="UP000041254">
    <property type="component" value="Unassembled WGS sequence"/>
</dbReference>
<accession>A0A0G4FPZ3</accession>
<feature type="transmembrane region" description="Helical" evidence="2">
    <location>
        <begin position="253"/>
        <end position="275"/>
    </location>
</feature>
<dbReference type="OrthoDB" id="10250354at2759"/>
<dbReference type="InParanoid" id="A0A0G4FPZ3"/>
<keyword evidence="5" id="KW-1185">Reference proteome</keyword>
<sequence length="311" mass="35203">MLRRLRRACKILGVSEWDNKALVRRAYKEKALQHHPDKGGTKEGFQRLKRAYELVHAAAPEPPKSCEEGEATGACLDRLGGLCPKCAKMYQAKALREMTWEAEAKAPVAEEEAHAATTPAATVSSHPSFHTDQGPPVTSRGEGLWSRWFPDFFCTCCGFPRGRPQCIAAFILYLWTFSFHFSVADSLQQGMRQVRKRRQVDYCREHRVDLLRRRILPYGAQQHRGSWDGVRVDHCLVLQTRRGVFLPTTAPSFWVHLAMMVFYGLGLFVATIWAFMFEPTIHWEGAPGMYAESYELAPALAPKPVMATTMS</sequence>
<dbReference type="SMART" id="SM00271">
    <property type="entry name" value="DnaJ"/>
    <property type="match status" value="1"/>
</dbReference>
<feature type="domain" description="J" evidence="3">
    <location>
        <begin position="7"/>
        <end position="80"/>
    </location>
</feature>
<dbReference type="EMBL" id="CDMY01000472">
    <property type="protein sequence ID" value="CEM15861.1"/>
    <property type="molecule type" value="Genomic_DNA"/>
</dbReference>